<feature type="region of interest" description="Disordered" evidence="2">
    <location>
        <begin position="1"/>
        <end position="85"/>
    </location>
</feature>
<evidence type="ECO:0000256" key="1">
    <source>
        <dbReference type="ARBA" id="ARBA00009063"/>
    </source>
</evidence>
<feature type="region of interest" description="Disordered" evidence="2">
    <location>
        <begin position="200"/>
        <end position="231"/>
    </location>
</feature>
<dbReference type="Pfam" id="PF14523">
    <property type="entry name" value="Syntaxin_2"/>
    <property type="match status" value="1"/>
</dbReference>
<dbReference type="Gene3D" id="1.20.5.110">
    <property type="match status" value="1"/>
</dbReference>
<keyword evidence="3" id="KW-0472">Membrane</keyword>
<evidence type="ECO:0000313" key="6">
    <source>
        <dbReference type="Proteomes" id="UP000245771"/>
    </source>
</evidence>
<dbReference type="GO" id="GO:0031201">
    <property type="term" value="C:SNARE complex"/>
    <property type="evidence" value="ECO:0007669"/>
    <property type="project" value="TreeGrafter"/>
</dbReference>
<dbReference type="Proteomes" id="UP000245771">
    <property type="component" value="Unassembled WGS sequence"/>
</dbReference>
<dbReference type="RefSeq" id="XP_025357058.1">
    <property type="nucleotide sequence ID" value="XM_025500225.1"/>
</dbReference>
<sequence length="366" mass="39895">MSFNDLERGATSSPPPIRSSSNNSNNNNNNNAGTGGLNGQQYLNGSGRSNRNNNARGPLPLYHAPRSSSDSGNHETPSAPVQSDPEFKRLAERIGIQVFKLNSNVQGIDKLVELQLRKMRSSGNQTAATTKASDKDWTAQIHDLTESTRALVKDLSGSIKGLAGFQPSSLSQTDRLTAIKLQRDFESAINAFAKAQRESAKLSRSMLDGAKEERERTLRAASSSSGQDANKVAVNETLVQIDDAQSPEGQQQLQQQEQRQSNEPSQAEIEFQETLIAERESEIREIESGIQELNEIFRDLGHIVQEQGGMIDNIEYNVQTIATNTGAADRELVSASDYQRKAGRRAACLMLVVGFVVAVVLLAILS</sequence>
<accession>A0A316VGU2</accession>
<protein>
    <submittedName>
        <fullName evidence="5">t-SNARE</fullName>
    </submittedName>
</protein>
<feature type="transmembrane region" description="Helical" evidence="3">
    <location>
        <begin position="346"/>
        <end position="365"/>
    </location>
</feature>
<feature type="compositionally biased region" description="Low complexity" evidence="2">
    <location>
        <begin position="44"/>
        <end position="54"/>
    </location>
</feature>
<feature type="domain" description="T-SNARE coiled-coil homology" evidence="4">
    <location>
        <begin position="273"/>
        <end position="335"/>
    </location>
</feature>
<dbReference type="FunFam" id="1.20.5.110:FF:000059">
    <property type="entry name" value="Related to syntaxin 12"/>
    <property type="match status" value="1"/>
</dbReference>
<reference evidence="5 6" key="1">
    <citation type="journal article" date="2018" name="Mol. Biol. Evol.">
        <title>Broad Genomic Sampling Reveals a Smut Pathogenic Ancestry of the Fungal Clade Ustilaginomycotina.</title>
        <authorList>
            <person name="Kijpornyongpan T."/>
            <person name="Mondo S.J."/>
            <person name="Barry K."/>
            <person name="Sandor L."/>
            <person name="Lee J."/>
            <person name="Lipzen A."/>
            <person name="Pangilinan J."/>
            <person name="LaButti K."/>
            <person name="Hainaut M."/>
            <person name="Henrissat B."/>
            <person name="Grigoriev I.V."/>
            <person name="Spatafora J.W."/>
            <person name="Aime M.C."/>
        </authorList>
    </citation>
    <scope>NUCLEOTIDE SEQUENCE [LARGE SCALE GENOMIC DNA]</scope>
    <source>
        <strain evidence="5 6">MCA 3882</strain>
    </source>
</reference>
<gene>
    <name evidence="5" type="ORF">FA14DRAFT_169706</name>
</gene>
<keyword evidence="3" id="KW-0812">Transmembrane</keyword>
<keyword evidence="3" id="KW-1133">Transmembrane helix</keyword>
<dbReference type="InterPro" id="IPR045242">
    <property type="entry name" value="Syntaxin"/>
</dbReference>
<dbReference type="PROSITE" id="PS50192">
    <property type="entry name" value="T_SNARE"/>
    <property type="match status" value="1"/>
</dbReference>
<evidence type="ECO:0000256" key="2">
    <source>
        <dbReference type="SAM" id="MobiDB-lite"/>
    </source>
</evidence>
<dbReference type="EMBL" id="KZ819602">
    <property type="protein sequence ID" value="PWN36756.1"/>
    <property type="molecule type" value="Genomic_DNA"/>
</dbReference>
<dbReference type="GO" id="GO:0000149">
    <property type="term" value="F:SNARE binding"/>
    <property type="evidence" value="ECO:0007669"/>
    <property type="project" value="TreeGrafter"/>
</dbReference>
<dbReference type="PANTHER" id="PTHR19957">
    <property type="entry name" value="SYNTAXIN"/>
    <property type="match status" value="1"/>
</dbReference>
<evidence type="ECO:0000256" key="3">
    <source>
        <dbReference type="SAM" id="Phobius"/>
    </source>
</evidence>
<organism evidence="5 6">
    <name type="scientific">Meira miltonrushii</name>
    <dbReference type="NCBI Taxonomy" id="1280837"/>
    <lineage>
        <taxon>Eukaryota</taxon>
        <taxon>Fungi</taxon>
        <taxon>Dikarya</taxon>
        <taxon>Basidiomycota</taxon>
        <taxon>Ustilaginomycotina</taxon>
        <taxon>Exobasidiomycetes</taxon>
        <taxon>Exobasidiales</taxon>
        <taxon>Brachybasidiaceae</taxon>
        <taxon>Meira</taxon>
    </lineage>
</organism>
<proteinExistence type="inferred from homology"/>
<dbReference type="FunCoup" id="A0A316VGU2">
    <property type="interactions" value="241"/>
</dbReference>
<dbReference type="InterPro" id="IPR010989">
    <property type="entry name" value="SNARE"/>
</dbReference>
<dbReference type="GO" id="GO:0006896">
    <property type="term" value="P:Golgi to vacuole transport"/>
    <property type="evidence" value="ECO:0007669"/>
    <property type="project" value="TreeGrafter"/>
</dbReference>
<dbReference type="CDD" id="cd15840">
    <property type="entry name" value="SNARE_Qa"/>
    <property type="match status" value="1"/>
</dbReference>
<dbReference type="InterPro" id="IPR000727">
    <property type="entry name" value="T_SNARE_dom"/>
</dbReference>
<dbReference type="PROSITE" id="PS00914">
    <property type="entry name" value="SYNTAXIN"/>
    <property type="match status" value="1"/>
</dbReference>
<feature type="compositionally biased region" description="Low complexity" evidence="2">
    <location>
        <begin position="19"/>
        <end position="31"/>
    </location>
</feature>
<dbReference type="PANTHER" id="PTHR19957:SF38">
    <property type="entry name" value="LD27581P"/>
    <property type="match status" value="1"/>
</dbReference>
<feature type="region of interest" description="Disordered" evidence="2">
    <location>
        <begin position="245"/>
        <end position="267"/>
    </location>
</feature>
<dbReference type="Gene3D" id="1.20.58.70">
    <property type="match status" value="1"/>
</dbReference>
<dbReference type="GO" id="GO:0006906">
    <property type="term" value="P:vesicle fusion"/>
    <property type="evidence" value="ECO:0007669"/>
    <property type="project" value="TreeGrafter"/>
</dbReference>
<dbReference type="GO" id="GO:0048278">
    <property type="term" value="P:vesicle docking"/>
    <property type="evidence" value="ECO:0007669"/>
    <property type="project" value="TreeGrafter"/>
</dbReference>
<dbReference type="InParanoid" id="A0A316VGU2"/>
<dbReference type="GO" id="GO:0012505">
    <property type="term" value="C:endomembrane system"/>
    <property type="evidence" value="ECO:0007669"/>
    <property type="project" value="TreeGrafter"/>
</dbReference>
<dbReference type="InterPro" id="IPR006011">
    <property type="entry name" value="Syntaxin_N"/>
</dbReference>
<evidence type="ECO:0000313" key="5">
    <source>
        <dbReference type="EMBL" id="PWN36756.1"/>
    </source>
</evidence>
<keyword evidence="6" id="KW-1185">Reference proteome</keyword>
<dbReference type="STRING" id="1280837.A0A316VGU2"/>
<evidence type="ECO:0000259" key="4">
    <source>
        <dbReference type="PROSITE" id="PS50192"/>
    </source>
</evidence>
<feature type="compositionally biased region" description="Low complexity" evidence="2">
    <location>
        <begin position="246"/>
        <end position="266"/>
    </location>
</feature>
<dbReference type="InterPro" id="IPR006012">
    <property type="entry name" value="Syntaxin/epimorphin_CS"/>
</dbReference>
<dbReference type="GO" id="GO:0006886">
    <property type="term" value="P:intracellular protein transport"/>
    <property type="evidence" value="ECO:0007669"/>
    <property type="project" value="InterPro"/>
</dbReference>
<dbReference type="GeneID" id="37022006"/>
<feature type="compositionally biased region" description="Basic and acidic residues" evidence="2">
    <location>
        <begin position="209"/>
        <end position="218"/>
    </location>
</feature>
<dbReference type="AlphaFoldDB" id="A0A316VGU2"/>
<dbReference type="GO" id="GO:0005484">
    <property type="term" value="F:SNAP receptor activity"/>
    <property type="evidence" value="ECO:0007669"/>
    <property type="project" value="InterPro"/>
</dbReference>
<comment type="similarity">
    <text evidence="1">Belongs to the syntaxin family.</text>
</comment>
<dbReference type="SUPFAM" id="SSF47661">
    <property type="entry name" value="t-snare proteins"/>
    <property type="match status" value="1"/>
</dbReference>
<dbReference type="OrthoDB" id="364348at2759"/>
<dbReference type="SMART" id="SM00397">
    <property type="entry name" value="t_SNARE"/>
    <property type="match status" value="1"/>
</dbReference>
<dbReference type="Pfam" id="PF05739">
    <property type="entry name" value="SNARE"/>
    <property type="match status" value="1"/>
</dbReference>
<feature type="compositionally biased region" description="Polar residues" evidence="2">
    <location>
        <begin position="66"/>
        <end position="81"/>
    </location>
</feature>
<name>A0A316VGU2_9BASI</name>